<dbReference type="EMBL" id="SAUN01000001">
    <property type="protein sequence ID" value="RVX41161.1"/>
    <property type="molecule type" value="Genomic_DNA"/>
</dbReference>
<protein>
    <submittedName>
        <fullName evidence="1">Uncharacterized protein</fullName>
    </submittedName>
</protein>
<dbReference type="Proteomes" id="UP000284824">
    <property type="component" value="Unassembled WGS sequence"/>
</dbReference>
<dbReference type="AlphaFoldDB" id="A0A438M634"/>
<comment type="caution">
    <text evidence="1">The sequence shown here is derived from an EMBL/GenBank/DDBJ whole genome shotgun (WGS) entry which is preliminary data.</text>
</comment>
<proteinExistence type="predicted"/>
<name>A0A438M634_9ACTN</name>
<evidence type="ECO:0000313" key="1">
    <source>
        <dbReference type="EMBL" id="RVX41161.1"/>
    </source>
</evidence>
<reference evidence="1 2" key="1">
    <citation type="submission" date="2019-01" db="EMBL/GenBank/DDBJ databases">
        <title>Sequencing the genomes of 1000 actinobacteria strains.</title>
        <authorList>
            <person name="Klenk H.-P."/>
        </authorList>
    </citation>
    <scope>NUCLEOTIDE SEQUENCE [LARGE SCALE GENOMIC DNA]</scope>
    <source>
        <strain evidence="1 2">DSM 43925</strain>
    </source>
</reference>
<accession>A0A438M634</accession>
<sequence>MAGVRSLLARGAGALKELYRVSPSFREAAGTGAVGTSEVTWTYMYDDRGWPYRIFWGFHAHLRPEVHGHGDDRIPQAWLATQYRNWDKPMTIKAPEATPGRGWRWTTSPTS</sequence>
<keyword evidence="2" id="KW-1185">Reference proteome</keyword>
<gene>
    <name evidence="1" type="ORF">EDD27_3632</name>
</gene>
<evidence type="ECO:0000313" key="2">
    <source>
        <dbReference type="Proteomes" id="UP000284824"/>
    </source>
</evidence>
<organism evidence="1 2">
    <name type="scientific">Nonomuraea polychroma</name>
    <dbReference type="NCBI Taxonomy" id="46176"/>
    <lineage>
        <taxon>Bacteria</taxon>
        <taxon>Bacillati</taxon>
        <taxon>Actinomycetota</taxon>
        <taxon>Actinomycetes</taxon>
        <taxon>Streptosporangiales</taxon>
        <taxon>Streptosporangiaceae</taxon>
        <taxon>Nonomuraea</taxon>
    </lineage>
</organism>